<dbReference type="InterPro" id="IPR036249">
    <property type="entry name" value="Thioredoxin-like_sf"/>
</dbReference>
<dbReference type="AlphaFoldDB" id="A0AA91I8Q3"/>
<dbReference type="GO" id="GO:1901170">
    <property type="term" value="P:naphthalene catabolic process"/>
    <property type="evidence" value="ECO:0007669"/>
    <property type="project" value="InterPro"/>
</dbReference>
<dbReference type="RefSeq" id="WP_081270397.1">
    <property type="nucleotide sequence ID" value="NZ_LVHG01000075.1"/>
</dbReference>
<evidence type="ECO:0000256" key="1">
    <source>
        <dbReference type="PIRNR" id="PIRNR006386"/>
    </source>
</evidence>
<dbReference type="EC" id="5.99.1.4" evidence="1"/>
<feature type="domain" description="DSBA-like thioredoxin" evidence="3">
    <location>
        <begin position="6"/>
        <end position="199"/>
    </location>
</feature>
<dbReference type="Proteomes" id="UP000077852">
    <property type="component" value="Unassembled WGS sequence"/>
</dbReference>
<dbReference type="GO" id="GO:0006749">
    <property type="term" value="P:glutathione metabolic process"/>
    <property type="evidence" value="ECO:0007669"/>
    <property type="project" value="TreeGrafter"/>
</dbReference>
<protein>
    <recommendedName>
        <fullName evidence="1">2-hydroxychromene-2-carboxylate isomerase</fullName>
        <ecNumber evidence="1">5.99.1.4</ecNumber>
    </recommendedName>
</protein>
<dbReference type="SUPFAM" id="SSF52833">
    <property type="entry name" value="Thioredoxin-like"/>
    <property type="match status" value="1"/>
</dbReference>
<keyword evidence="1 4" id="KW-0413">Isomerase</keyword>
<comment type="similarity">
    <text evidence="1">Belongs to the GST superfamily. NadH family.</text>
</comment>
<feature type="active site" description="Nucleophile" evidence="2">
    <location>
        <position position="15"/>
    </location>
</feature>
<evidence type="ECO:0000259" key="3">
    <source>
        <dbReference type="Pfam" id="PF01323"/>
    </source>
</evidence>
<proteinExistence type="inferred from homology"/>
<evidence type="ECO:0000313" key="5">
    <source>
        <dbReference type="Proteomes" id="UP000077852"/>
    </source>
</evidence>
<sequence length="201" mass="22281">MSTSKTIDYYFPPQSPWTYLGHSRFVAIAKAAGATVRVRPIDMGSVFPVSGGLPLGKRAPQRQAYRLVELERFSRHLGLPLNPKPKFFPVAGDDAARLIIAVDLHDGTDAALRMCAAVFEAVWVQERNIGDPNVLEALVAECGLPAKRAEQSQSQAVQERYEAYTQEAIDMQVFGAPSYVIDGEIFWGQDRLDFVERALRA</sequence>
<comment type="catalytic activity">
    <reaction evidence="1">
        <text>2-hydroxychromene-2-carboxylate = (3E)-4-(2-hydroxyphenyl)-2-oxobut-3-enoate</text>
        <dbReference type="Rhea" id="RHEA:27401"/>
        <dbReference type="ChEBI" id="CHEBI:59350"/>
        <dbReference type="ChEBI" id="CHEBI:59353"/>
        <dbReference type="EC" id="5.99.1.4"/>
    </reaction>
</comment>
<comment type="caution">
    <text evidence="4">The sequence shown here is derived from an EMBL/GenBank/DDBJ whole genome shotgun (WGS) entry which is preliminary data.</text>
</comment>
<dbReference type="Pfam" id="PF01323">
    <property type="entry name" value="DSBA"/>
    <property type="match status" value="1"/>
</dbReference>
<dbReference type="GO" id="GO:0004602">
    <property type="term" value="F:glutathione peroxidase activity"/>
    <property type="evidence" value="ECO:0007669"/>
    <property type="project" value="TreeGrafter"/>
</dbReference>
<dbReference type="PIRSF" id="PIRSF006386">
    <property type="entry name" value="HCCAis_GSTk"/>
    <property type="match status" value="1"/>
</dbReference>
<dbReference type="GO" id="GO:0018845">
    <property type="term" value="F:2-hydroxychromene-2-carboxylate isomerase activity"/>
    <property type="evidence" value="ECO:0007669"/>
    <property type="project" value="UniProtKB-UniRule"/>
</dbReference>
<dbReference type="InterPro" id="IPR014440">
    <property type="entry name" value="HCCAis_GSTk"/>
</dbReference>
<dbReference type="PANTHER" id="PTHR42943:SF13">
    <property type="entry name" value="GLUTATHIONE S-TRANSFERASE KAPPA-RELATED"/>
    <property type="match status" value="1"/>
</dbReference>
<evidence type="ECO:0000313" key="4">
    <source>
        <dbReference type="EMBL" id="OAK59096.1"/>
    </source>
</evidence>
<dbReference type="PANTHER" id="PTHR42943">
    <property type="entry name" value="GLUTATHIONE S-TRANSFERASE KAPPA"/>
    <property type="match status" value="1"/>
</dbReference>
<dbReference type="InterPro" id="IPR044087">
    <property type="entry name" value="NahD-like"/>
</dbReference>
<dbReference type="InterPro" id="IPR001853">
    <property type="entry name" value="DSBA-like_thioredoxin_dom"/>
</dbReference>
<dbReference type="InterPro" id="IPR051924">
    <property type="entry name" value="GST_Kappa/NadH"/>
</dbReference>
<name>A0AA91I8Q3_VARPD</name>
<dbReference type="GO" id="GO:0004364">
    <property type="term" value="F:glutathione transferase activity"/>
    <property type="evidence" value="ECO:0007669"/>
    <property type="project" value="TreeGrafter"/>
</dbReference>
<dbReference type="Gene3D" id="3.40.30.10">
    <property type="entry name" value="Glutaredoxin"/>
    <property type="match status" value="1"/>
</dbReference>
<accession>A0AA91I8Q3</accession>
<dbReference type="EMBL" id="LVHG01000075">
    <property type="protein sequence ID" value="OAK59096.1"/>
    <property type="molecule type" value="Genomic_DNA"/>
</dbReference>
<reference evidence="4 5" key="1">
    <citation type="submission" date="2016-03" db="EMBL/GenBank/DDBJ databases">
        <title>Genome sequence of Variovorax paradoxus KB5.</title>
        <authorList>
            <person name="Jeong H."/>
            <person name="Hong C.E."/>
            <person name="Jo S.H."/>
            <person name="Park J.M."/>
        </authorList>
    </citation>
    <scope>NUCLEOTIDE SEQUENCE [LARGE SCALE GENOMIC DNA]</scope>
    <source>
        <strain evidence="4 5">KB5</strain>
    </source>
</reference>
<gene>
    <name evidence="4" type="ORF">A3K87_26535</name>
</gene>
<evidence type="ECO:0000256" key="2">
    <source>
        <dbReference type="PIRSR" id="PIRSR006386-1"/>
    </source>
</evidence>
<dbReference type="CDD" id="cd03022">
    <property type="entry name" value="DsbA_HCCA_Iso"/>
    <property type="match status" value="1"/>
</dbReference>
<organism evidence="4 5">
    <name type="scientific">Variovorax paradoxus</name>
    <dbReference type="NCBI Taxonomy" id="34073"/>
    <lineage>
        <taxon>Bacteria</taxon>
        <taxon>Pseudomonadati</taxon>
        <taxon>Pseudomonadota</taxon>
        <taxon>Betaproteobacteria</taxon>
        <taxon>Burkholderiales</taxon>
        <taxon>Comamonadaceae</taxon>
        <taxon>Variovorax</taxon>
    </lineage>
</organism>